<dbReference type="PANTHER" id="PTHR11017">
    <property type="entry name" value="LEUCINE-RICH REPEAT-CONTAINING PROTEIN"/>
    <property type="match status" value="1"/>
</dbReference>
<dbReference type="InterPro" id="IPR000157">
    <property type="entry name" value="TIR_dom"/>
</dbReference>
<dbReference type="PANTHER" id="PTHR11017:SF510">
    <property type="entry name" value="ADP-RIBOSYL CYCLASE_CYCLIC ADP-RIBOSE HYDROLASE"/>
    <property type="match status" value="1"/>
</dbReference>
<dbReference type="SUPFAM" id="SSF52200">
    <property type="entry name" value="Toll/Interleukin receptor TIR domain"/>
    <property type="match status" value="1"/>
</dbReference>
<dbReference type="InterPro" id="IPR032675">
    <property type="entry name" value="LRR_dom_sf"/>
</dbReference>
<accession>A0ABQ8HVL0</accession>
<comment type="caution">
    <text evidence="2">The sequence shown here is derived from an EMBL/GenBank/DDBJ whole genome shotgun (WGS) entry which is preliminary data.</text>
</comment>
<dbReference type="SUPFAM" id="SSF52058">
    <property type="entry name" value="L domain-like"/>
    <property type="match status" value="1"/>
</dbReference>
<dbReference type="Gene3D" id="3.40.50.10140">
    <property type="entry name" value="Toll/interleukin-1 receptor homology (TIR) domain"/>
    <property type="match status" value="1"/>
</dbReference>
<keyword evidence="3" id="KW-1185">Reference proteome</keyword>
<sequence length="465" mass="53801">METKKRTVLFPVFYDVDPSEVRKQRGGYKKFFDKHEEDFSKEKVKRWRAALTQVASLSGWNLQDRSEVKLIKDIVHEIARKSNRTFSNVAEDLGTQAIEGIIMRDMPKQGIALLDGNSFSTMTNLRLLKITSNVQFSQDLEYLSNELRFLKWKGYPLKSLPSSFHPEKLFYLSMCYSNIECLWKNIKVLCMCVCVYVYIYINSHFEELKTMKLSYSCNILKTPDFTGVPNLERLELEGCTRLVELHPSIGFLKRLAVLNLKNCKNLVRFTTDISGLKSLNILNLYGCSKLEELPLNLEALECLEELDLPDDSDEVEIHCSMSMRTGGFDFSFAVPRFTTIESDHLWLGYLSRKSFECCGVKWTRTSSTGGRCIGASFGLSSQGRKDMNSLVKKCAIRLVYKRDVQHFEGSEAEGANTMADDEQQNNDMYDWEWSWFTEITMPSILERSSIRNLYSSRRRRKFDVR</sequence>
<dbReference type="InterPro" id="IPR035897">
    <property type="entry name" value="Toll_tir_struct_dom_sf"/>
</dbReference>
<evidence type="ECO:0000313" key="2">
    <source>
        <dbReference type="EMBL" id="KAH7568391.1"/>
    </source>
</evidence>
<dbReference type="EMBL" id="JAFEMO010000007">
    <property type="protein sequence ID" value="KAH7568391.1"/>
    <property type="molecule type" value="Genomic_DNA"/>
</dbReference>
<dbReference type="PROSITE" id="PS50104">
    <property type="entry name" value="TIR"/>
    <property type="match status" value="1"/>
</dbReference>
<protein>
    <recommendedName>
        <fullName evidence="1">TIR domain-containing protein</fullName>
    </recommendedName>
</protein>
<feature type="domain" description="TIR" evidence="1">
    <location>
        <begin position="1"/>
        <end position="82"/>
    </location>
</feature>
<dbReference type="Gene3D" id="3.80.10.10">
    <property type="entry name" value="Ribonuclease Inhibitor"/>
    <property type="match status" value="1"/>
</dbReference>
<proteinExistence type="predicted"/>
<evidence type="ECO:0000259" key="1">
    <source>
        <dbReference type="PROSITE" id="PS50104"/>
    </source>
</evidence>
<organism evidence="2 3">
    <name type="scientific">Xanthoceras sorbifolium</name>
    <dbReference type="NCBI Taxonomy" id="99658"/>
    <lineage>
        <taxon>Eukaryota</taxon>
        <taxon>Viridiplantae</taxon>
        <taxon>Streptophyta</taxon>
        <taxon>Embryophyta</taxon>
        <taxon>Tracheophyta</taxon>
        <taxon>Spermatophyta</taxon>
        <taxon>Magnoliopsida</taxon>
        <taxon>eudicotyledons</taxon>
        <taxon>Gunneridae</taxon>
        <taxon>Pentapetalae</taxon>
        <taxon>rosids</taxon>
        <taxon>malvids</taxon>
        <taxon>Sapindales</taxon>
        <taxon>Sapindaceae</taxon>
        <taxon>Xanthoceroideae</taxon>
        <taxon>Xanthoceras</taxon>
    </lineage>
</organism>
<dbReference type="InterPro" id="IPR044974">
    <property type="entry name" value="Disease_R_plants"/>
</dbReference>
<evidence type="ECO:0000313" key="3">
    <source>
        <dbReference type="Proteomes" id="UP000827721"/>
    </source>
</evidence>
<name>A0ABQ8HVL0_9ROSI</name>
<dbReference type="Pfam" id="PF01582">
    <property type="entry name" value="TIR"/>
    <property type="match status" value="1"/>
</dbReference>
<reference evidence="2 3" key="1">
    <citation type="submission" date="2021-02" db="EMBL/GenBank/DDBJ databases">
        <title>Plant Genome Project.</title>
        <authorList>
            <person name="Zhang R.-G."/>
        </authorList>
    </citation>
    <scope>NUCLEOTIDE SEQUENCE [LARGE SCALE GENOMIC DNA]</scope>
    <source>
        <tissue evidence="2">Leaves</tissue>
    </source>
</reference>
<gene>
    <name evidence="2" type="ORF">JRO89_XS07G0285800</name>
</gene>
<dbReference type="Proteomes" id="UP000827721">
    <property type="component" value="Unassembled WGS sequence"/>
</dbReference>